<keyword evidence="1" id="KW-0489">Methyltransferase</keyword>
<proteinExistence type="predicted"/>
<keyword evidence="2" id="KW-0808">Transferase</keyword>
<evidence type="ECO:0000313" key="6">
    <source>
        <dbReference type="Proteomes" id="UP001296104"/>
    </source>
</evidence>
<evidence type="ECO:0000259" key="4">
    <source>
        <dbReference type="Pfam" id="PF13649"/>
    </source>
</evidence>
<dbReference type="CDD" id="cd02440">
    <property type="entry name" value="AdoMet_MTases"/>
    <property type="match status" value="1"/>
</dbReference>
<evidence type="ECO:0000256" key="3">
    <source>
        <dbReference type="SAM" id="MobiDB-lite"/>
    </source>
</evidence>
<dbReference type="PANTHER" id="PTHR43861:SF1">
    <property type="entry name" value="TRANS-ACONITATE 2-METHYLTRANSFERASE"/>
    <property type="match status" value="1"/>
</dbReference>
<dbReference type="PANTHER" id="PTHR43861">
    <property type="entry name" value="TRANS-ACONITATE 2-METHYLTRANSFERASE-RELATED"/>
    <property type="match status" value="1"/>
</dbReference>
<dbReference type="AlphaFoldDB" id="A0AAI8YZ15"/>
<evidence type="ECO:0000256" key="1">
    <source>
        <dbReference type="ARBA" id="ARBA00022603"/>
    </source>
</evidence>
<dbReference type="InterPro" id="IPR029063">
    <property type="entry name" value="SAM-dependent_MTases_sf"/>
</dbReference>
<gene>
    <name evidence="5" type="ORF">LECACI_7A004591</name>
</gene>
<evidence type="ECO:0000256" key="2">
    <source>
        <dbReference type="ARBA" id="ARBA00022679"/>
    </source>
</evidence>
<protein>
    <recommendedName>
        <fullName evidence="4">Methyltransferase domain-containing protein</fullName>
    </recommendedName>
</protein>
<dbReference type="InterPro" id="IPR041698">
    <property type="entry name" value="Methyltransf_25"/>
</dbReference>
<dbReference type="Proteomes" id="UP001296104">
    <property type="component" value="Unassembled WGS sequence"/>
</dbReference>
<dbReference type="EMBL" id="CAVMBE010000025">
    <property type="protein sequence ID" value="CAK4016311.1"/>
    <property type="molecule type" value="Genomic_DNA"/>
</dbReference>
<dbReference type="Pfam" id="PF13649">
    <property type="entry name" value="Methyltransf_25"/>
    <property type="match status" value="1"/>
</dbReference>
<feature type="compositionally biased region" description="Basic and acidic residues" evidence="3">
    <location>
        <begin position="1"/>
        <end position="16"/>
    </location>
</feature>
<reference evidence="5" key="1">
    <citation type="submission" date="2023-11" db="EMBL/GenBank/DDBJ databases">
        <authorList>
            <person name="Alioto T."/>
            <person name="Alioto T."/>
            <person name="Gomez Garrido J."/>
        </authorList>
    </citation>
    <scope>NUCLEOTIDE SEQUENCE</scope>
</reference>
<evidence type="ECO:0000313" key="5">
    <source>
        <dbReference type="EMBL" id="CAK4016311.1"/>
    </source>
</evidence>
<dbReference type="SUPFAM" id="SSF53335">
    <property type="entry name" value="S-adenosyl-L-methionine-dependent methyltransferases"/>
    <property type="match status" value="1"/>
</dbReference>
<keyword evidence="6" id="KW-1185">Reference proteome</keyword>
<dbReference type="Gene3D" id="3.40.50.150">
    <property type="entry name" value="Vaccinia Virus protein VP39"/>
    <property type="match status" value="1"/>
</dbReference>
<name>A0AAI8YZ15_9PEZI</name>
<feature type="region of interest" description="Disordered" evidence="3">
    <location>
        <begin position="1"/>
        <end position="21"/>
    </location>
</feature>
<sequence length="285" mass="31578">MASRPEDKWGSHDYAKTHGVTGPPAIEMVEKAHQISPLDSPSAHVLELGCGAGVLTAELARRFPDTPILATDQSQGMLKKVDEQKLGKVETMELDAMDLKPAEGRGQFTHILSTATIQFCSDPLKAIQEGHRLLSKSKLQAKDPTQKFVYGVGSWNKPDVELFYQAVYEELGVPGKFQTLFNPEHWPTDASPVEKILRDAGFKDVVTKQVIMNDGRTEKESEYWHWEFENPGLAGMRKNAMEQFGVEKCRDAARKVYARGREGKGTLGKGPEDLKLGQLLALGCL</sequence>
<feature type="domain" description="Methyltransferase" evidence="4">
    <location>
        <begin position="45"/>
        <end position="135"/>
    </location>
</feature>
<accession>A0AAI8YZ15</accession>
<organism evidence="5 6">
    <name type="scientific">Lecanosticta acicola</name>
    <dbReference type="NCBI Taxonomy" id="111012"/>
    <lineage>
        <taxon>Eukaryota</taxon>
        <taxon>Fungi</taxon>
        <taxon>Dikarya</taxon>
        <taxon>Ascomycota</taxon>
        <taxon>Pezizomycotina</taxon>
        <taxon>Dothideomycetes</taxon>
        <taxon>Dothideomycetidae</taxon>
        <taxon>Mycosphaerellales</taxon>
        <taxon>Mycosphaerellaceae</taxon>
        <taxon>Lecanosticta</taxon>
    </lineage>
</organism>
<comment type="caution">
    <text evidence="5">The sequence shown here is derived from an EMBL/GenBank/DDBJ whole genome shotgun (WGS) entry which is preliminary data.</text>
</comment>
<dbReference type="GO" id="GO:0032259">
    <property type="term" value="P:methylation"/>
    <property type="evidence" value="ECO:0007669"/>
    <property type="project" value="UniProtKB-KW"/>
</dbReference>
<dbReference type="GO" id="GO:0008168">
    <property type="term" value="F:methyltransferase activity"/>
    <property type="evidence" value="ECO:0007669"/>
    <property type="project" value="UniProtKB-KW"/>
</dbReference>